<accession>A0A0A9D8R4</accession>
<reference evidence="1" key="1">
    <citation type="submission" date="2014-09" db="EMBL/GenBank/DDBJ databases">
        <authorList>
            <person name="Magalhaes I.L.F."/>
            <person name="Oliveira U."/>
            <person name="Santos F.R."/>
            <person name="Vidigal T.H.D.A."/>
            <person name="Brescovit A.D."/>
            <person name="Santos A.J."/>
        </authorList>
    </citation>
    <scope>NUCLEOTIDE SEQUENCE</scope>
    <source>
        <tissue evidence="1">Shoot tissue taken approximately 20 cm above the soil surface</tissue>
    </source>
</reference>
<proteinExistence type="predicted"/>
<name>A0A0A9D8R4_ARUDO</name>
<dbReference type="AlphaFoldDB" id="A0A0A9D8R4"/>
<reference evidence="1" key="2">
    <citation type="journal article" date="2015" name="Data Brief">
        <title>Shoot transcriptome of the giant reed, Arundo donax.</title>
        <authorList>
            <person name="Barrero R.A."/>
            <person name="Guerrero F.D."/>
            <person name="Moolhuijzen P."/>
            <person name="Goolsby J.A."/>
            <person name="Tidwell J."/>
            <person name="Bellgard S.E."/>
            <person name="Bellgard M.I."/>
        </authorList>
    </citation>
    <scope>NUCLEOTIDE SEQUENCE</scope>
    <source>
        <tissue evidence="1">Shoot tissue taken approximately 20 cm above the soil surface</tissue>
    </source>
</reference>
<evidence type="ECO:0000313" key="1">
    <source>
        <dbReference type="EMBL" id="JAD80102.1"/>
    </source>
</evidence>
<sequence>MVRKLAKILLSNILRPENFSNGRNNTLLIVV</sequence>
<dbReference type="EMBL" id="GBRH01217793">
    <property type="protein sequence ID" value="JAD80102.1"/>
    <property type="molecule type" value="Transcribed_RNA"/>
</dbReference>
<organism evidence="1">
    <name type="scientific">Arundo donax</name>
    <name type="common">Giant reed</name>
    <name type="synonym">Donax arundinaceus</name>
    <dbReference type="NCBI Taxonomy" id="35708"/>
    <lineage>
        <taxon>Eukaryota</taxon>
        <taxon>Viridiplantae</taxon>
        <taxon>Streptophyta</taxon>
        <taxon>Embryophyta</taxon>
        <taxon>Tracheophyta</taxon>
        <taxon>Spermatophyta</taxon>
        <taxon>Magnoliopsida</taxon>
        <taxon>Liliopsida</taxon>
        <taxon>Poales</taxon>
        <taxon>Poaceae</taxon>
        <taxon>PACMAD clade</taxon>
        <taxon>Arundinoideae</taxon>
        <taxon>Arundineae</taxon>
        <taxon>Arundo</taxon>
    </lineage>
</organism>
<protein>
    <submittedName>
        <fullName evidence="1">Uncharacterized protein</fullName>
    </submittedName>
</protein>